<dbReference type="AlphaFoldDB" id="A0A1R0GZN4"/>
<proteinExistence type="predicted"/>
<organism evidence="1 2">
    <name type="scientific">Smittium mucronatum</name>
    <dbReference type="NCBI Taxonomy" id="133383"/>
    <lineage>
        <taxon>Eukaryota</taxon>
        <taxon>Fungi</taxon>
        <taxon>Fungi incertae sedis</taxon>
        <taxon>Zoopagomycota</taxon>
        <taxon>Kickxellomycotina</taxon>
        <taxon>Harpellomycetes</taxon>
        <taxon>Harpellales</taxon>
        <taxon>Legeriomycetaceae</taxon>
        <taxon>Smittium</taxon>
    </lineage>
</organism>
<protein>
    <submittedName>
        <fullName evidence="1">Uncharacterized protein</fullName>
    </submittedName>
</protein>
<comment type="caution">
    <text evidence="1">The sequence shown here is derived from an EMBL/GenBank/DDBJ whole genome shotgun (WGS) entry which is preliminary data.</text>
</comment>
<keyword evidence="2" id="KW-1185">Reference proteome</keyword>
<dbReference type="Proteomes" id="UP000187455">
    <property type="component" value="Unassembled WGS sequence"/>
</dbReference>
<gene>
    <name evidence="1" type="ORF">AYI68_g3527</name>
</gene>
<name>A0A1R0GZN4_9FUNG</name>
<reference evidence="1 2" key="1">
    <citation type="journal article" date="2016" name="Mol. Biol. Evol.">
        <title>Genome-Wide Survey of Gut Fungi (Harpellales) Reveals the First Horizontally Transferred Ubiquitin Gene from a Mosquito Host.</title>
        <authorList>
            <person name="Wang Y."/>
            <person name="White M.M."/>
            <person name="Kvist S."/>
            <person name="Moncalvo J.M."/>
        </authorList>
    </citation>
    <scope>NUCLEOTIDE SEQUENCE [LARGE SCALE GENOMIC DNA]</scope>
    <source>
        <strain evidence="1 2">ALG-7-W6</strain>
    </source>
</reference>
<evidence type="ECO:0000313" key="1">
    <source>
        <dbReference type="EMBL" id="OLY82354.1"/>
    </source>
</evidence>
<accession>A0A1R0GZN4</accession>
<sequence>MEDLVSSLLGLSLNSDPNPLVKFSPIIPTVGAVQTLGVFSTGSNGQSVDRWRKGVIPALKSLLGEGEGCPSNSMSKVASPLAAQQQFRSEDLYQSNWYGNSASDDIYFIYYYLKKKI</sequence>
<dbReference type="EMBL" id="LSSL01001610">
    <property type="protein sequence ID" value="OLY82354.1"/>
    <property type="molecule type" value="Genomic_DNA"/>
</dbReference>
<evidence type="ECO:0000313" key="2">
    <source>
        <dbReference type="Proteomes" id="UP000187455"/>
    </source>
</evidence>